<feature type="compositionally biased region" description="Polar residues" evidence="1">
    <location>
        <begin position="15"/>
        <end position="25"/>
    </location>
</feature>
<organism evidence="2 3">
    <name type="scientific">Portunus trituberculatus</name>
    <name type="common">Swimming crab</name>
    <name type="synonym">Neptunus trituberculatus</name>
    <dbReference type="NCBI Taxonomy" id="210409"/>
    <lineage>
        <taxon>Eukaryota</taxon>
        <taxon>Metazoa</taxon>
        <taxon>Ecdysozoa</taxon>
        <taxon>Arthropoda</taxon>
        <taxon>Crustacea</taxon>
        <taxon>Multicrustacea</taxon>
        <taxon>Malacostraca</taxon>
        <taxon>Eumalacostraca</taxon>
        <taxon>Eucarida</taxon>
        <taxon>Decapoda</taxon>
        <taxon>Pleocyemata</taxon>
        <taxon>Brachyura</taxon>
        <taxon>Eubrachyura</taxon>
        <taxon>Portunoidea</taxon>
        <taxon>Portunidae</taxon>
        <taxon>Portuninae</taxon>
        <taxon>Portunus</taxon>
    </lineage>
</organism>
<accession>A0A5B7JK65</accession>
<protein>
    <submittedName>
        <fullName evidence="2">Uncharacterized protein</fullName>
    </submittedName>
</protein>
<feature type="region of interest" description="Disordered" evidence="1">
    <location>
        <begin position="1"/>
        <end position="25"/>
    </location>
</feature>
<dbReference type="EMBL" id="VSRR010114195">
    <property type="protein sequence ID" value="MPC98461.1"/>
    <property type="molecule type" value="Genomic_DNA"/>
</dbReference>
<dbReference type="Proteomes" id="UP000324222">
    <property type="component" value="Unassembled WGS sequence"/>
</dbReference>
<evidence type="ECO:0000256" key="1">
    <source>
        <dbReference type="SAM" id="MobiDB-lite"/>
    </source>
</evidence>
<reference evidence="2 3" key="1">
    <citation type="submission" date="2019-05" db="EMBL/GenBank/DDBJ databases">
        <title>Another draft genome of Portunus trituberculatus and its Hox gene families provides insights of decapod evolution.</title>
        <authorList>
            <person name="Jeong J.-H."/>
            <person name="Song I."/>
            <person name="Kim S."/>
            <person name="Choi T."/>
            <person name="Kim D."/>
            <person name="Ryu S."/>
            <person name="Kim W."/>
        </authorList>
    </citation>
    <scope>NUCLEOTIDE SEQUENCE [LARGE SCALE GENOMIC DNA]</scope>
    <source>
        <tissue evidence="2">Muscle</tissue>
    </source>
</reference>
<comment type="caution">
    <text evidence="2">The sequence shown here is derived from an EMBL/GenBank/DDBJ whole genome shotgun (WGS) entry which is preliminary data.</text>
</comment>
<sequence>MVVAARTKVGEANGSGDQTIQATQPTRYKRSSLAQLQISIQNQETFSDHFAWIAMANRRMHVLNCSPDFPIDMSDINSRSYGRT</sequence>
<evidence type="ECO:0000313" key="2">
    <source>
        <dbReference type="EMBL" id="MPC98461.1"/>
    </source>
</evidence>
<keyword evidence="3" id="KW-1185">Reference proteome</keyword>
<name>A0A5B7JK65_PORTR</name>
<gene>
    <name evidence="2" type="ORF">E2C01_093832</name>
</gene>
<dbReference type="AlphaFoldDB" id="A0A5B7JK65"/>
<proteinExistence type="predicted"/>
<evidence type="ECO:0000313" key="3">
    <source>
        <dbReference type="Proteomes" id="UP000324222"/>
    </source>
</evidence>